<evidence type="ECO:0000313" key="3">
    <source>
        <dbReference type="Proteomes" id="UP000236291"/>
    </source>
</evidence>
<feature type="non-terminal residue" evidence="2">
    <location>
        <position position="1"/>
    </location>
</feature>
<reference evidence="2 3" key="1">
    <citation type="journal article" date="2014" name="Am. J. Bot.">
        <title>Genome assembly and annotation for red clover (Trifolium pratense; Fabaceae).</title>
        <authorList>
            <person name="Istvanek J."/>
            <person name="Jaros M."/>
            <person name="Krenek A."/>
            <person name="Repkova J."/>
        </authorList>
    </citation>
    <scope>NUCLEOTIDE SEQUENCE [LARGE SCALE GENOMIC DNA]</scope>
    <source>
        <strain evidence="3">cv. Tatra</strain>
        <tissue evidence="2">Young leaves</tissue>
    </source>
</reference>
<keyword evidence="1" id="KW-0472">Membrane</keyword>
<protein>
    <submittedName>
        <fullName evidence="2">Uncharacterized protein</fullName>
    </submittedName>
</protein>
<evidence type="ECO:0000313" key="2">
    <source>
        <dbReference type="EMBL" id="PNX70121.1"/>
    </source>
</evidence>
<comment type="caution">
    <text evidence="2">The sequence shown here is derived from an EMBL/GenBank/DDBJ whole genome shotgun (WGS) entry which is preliminary data.</text>
</comment>
<accession>A0A2K3KV00</accession>
<dbReference type="EMBL" id="ASHM01111416">
    <property type="protein sequence ID" value="PNX70121.1"/>
    <property type="molecule type" value="Genomic_DNA"/>
</dbReference>
<feature type="transmembrane region" description="Helical" evidence="1">
    <location>
        <begin position="20"/>
        <end position="49"/>
    </location>
</feature>
<name>A0A2K3KV00_TRIPR</name>
<dbReference type="Proteomes" id="UP000236291">
    <property type="component" value="Unassembled WGS sequence"/>
</dbReference>
<keyword evidence="1" id="KW-1133">Transmembrane helix</keyword>
<gene>
    <name evidence="2" type="ORF">L195_g057110</name>
</gene>
<sequence>SAEGNLLATSLEQMWTRKLLVQALLVASACIVLLEVIFRGYLIFCSYLLRGDNYERDLLLVAMAKG</sequence>
<proteinExistence type="predicted"/>
<keyword evidence="1" id="KW-0812">Transmembrane</keyword>
<evidence type="ECO:0000256" key="1">
    <source>
        <dbReference type="SAM" id="Phobius"/>
    </source>
</evidence>
<reference evidence="2 3" key="2">
    <citation type="journal article" date="2017" name="Front. Plant Sci.">
        <title>Gene Classification and Mining of Molecular Markers Useful in Red Clover (Trifolium pratense) Breeding.</title>
        <authorList>
            <person name="Istvanek J."/>
            <person name="Dluhosova J."/>
            <person name="Dluhos P."/>
            <person name="Patkova L."/>
            <person name="Nedelnik J."/>
            <person name="Repkova J."/>
        </authorList>
    </citation>
    <scope>NUCLEOTIDE SEQUENCE [LARGE SCALE GENOMIC DNA]</scope>
    <source>
        <strain evidence="3">cv. Tatra</strain>
        <tissue evidence="2">Young leaves</tissue>
    </source>
</reference>
<organism evidence="2 3">
    <name type="scientific">Trifolium pratense</name>
    <name type="common">Red clover</name>
    <dbReference type="NCBI Taxonomy" id="57577"/>
    <lineage>
        <taxon>Eukaryota</taxon>
        <taxon>Viridiplantae</taxon>
        <taxon>Streptophyta</taxon>
        <taxon>Embryophyta</taxon>
        <taxon>Tracheophyta</taxon>
        <taxon>Spermatophyta</taxon>
        <taxon>Magnoliopsida</taxon>
        <taxon>eudicotyledons</taxon>
        <taxon>Gunneridae</taxon>
        <taxon>Pentapetalae</taxon>
        <taxon>rosids</taxon>
        <taxon>fabids</taxon>
        <taxon>Fabales</taxon>
        <taxon>Fabaceae</taxon>
        <taxon>Papilionoideae</taxon>
        <taxon>50 kb inversion clade</taxon>
        <taxon>NPAAA clade</taxon>
        <taxon>Hologalegina</taxon>
        <taxon>IRL clade</taxon>
        <taxon>Trifolieae</taxon>
        <taxon>Trifolium</taxon>
    </lineage>
</organism>
<dbReference type="AlphaFoldDB" id="A0A2K3KV00"/>